<evidence type="ECO:0000256" key="5">
    <source>
        <dbReference type="ARBA" id="ARBA00022989"/>
    </source>
</evidence>
<reference evidence="9 12" key="1">
    <citation type="journal article" date="2019" name="Int. J. Syst. Evol. Microbiol.">
        <title>The Global Catalogue of Microorganisms (GCM) 10K type strain sequencing project: providing services to taxonomists for standard genome sequencing and annotation.</title>
        <authorList>
            <consortium name="The Broad Institute Genomics Platform"/>
            <consortium name="The Broad Institute Genome Sequencing Center for Infectious Disease"/>
            <person name="Wu L."/>
            <person name="Ma J."/>
        </authorList>
    </citation>
    <scope>NUCLEOTIDE SEQUENCE [LARGE SCALE GENOMIC DNA]</scope>
    <source>
        <strain evidence="9 12">JCM 10667</strain>
    </source>
</reference>
<gene>
    <name evidence="10" type="ORF">F4557_001718</name>
    <name evidence="9" type="ORF">GCM10009546_35760</name>
</gene>
<evidence type="ECO:0000313" key="9">
    <source>
        <dbReference type="EMBL" id="GAA0569800.1"/>
    </source>
</evidence>
<evidence type="ECO:0000256" key="7">
    <source>
        <dbReference type="ARBA" id="ARBA00024033"/>
    </source>
</evidence>
<dbReference type="GO" id="GO:0016758">
    <property type="term" value="F:hexosyltransferase activity"/>
    <property type="evidence" value="ECO:0007669"/>
    <property type="project" value="InterPro"/>
</dbReference>
<feature type="transmembrane region" description="Helical" evidence="8">
    <location>
        <begin position="61"/>
        <end position="81"/>
    </location>
</feature>
<dbReference type="RefSeq" id="WP_184881315.1">
    <property type="nucleotide sequence ID" value="NZ_BAAAHD010000027.1"/>
</dbReference>
<keyword evidence="12" id="KW-1185">Reference proteome</keyword>
<dbReference type="Proteomes" id="UP000549343">
    <property type="component" value="Unassembled WGS sequence"/>
</dbReference>
<dbReference type="InterPro" id="IPR018584">
    <property type="entry name" value="GT87"/>
</dbReference>
<comment type="subcellular location">
    <subcellularLocation>
        <location evidence="1">Cell membrane</location>
        <topology evidence="1">Multi-pass membrane protein</topology>
    </subcellularLocation>
</comment>
<organism evidence="10 11">
    <name type="scientific">Actinomadura livida</name>
    <dbReference type="NCBI Taxonomy" id="79909"/>
    <lineage>
        <taxon>Bacteria</taxon>
        <taxon>Bacillati</taxon>
        <taxon>Actinomycetota</taxon>
        <taxon>Actinomycetes</taxon>
        <taxon>Streptosporangiales</taxon>
        <taxon>Thermomonosporaceae</taxon>
        <taxon>Actinomadura</taxon>
    </lineage>
</organism>
<feature type="transmembrane region" description="Helical" evidence="8">
    <location>
        <begin position="286"/>
        <end position="303"/>
    </location>
</feature>
<keyword evidence="3" id="KW-0808">Transferase</keyword>
<feature type="transmembrane region" description="Helical" evidence="8">
    <location>
        <begin position="231"/>
        <end position="251"/>
    </location>
</feature>
<dbReference type="AlphaFoldDB" id="A0A7W7MWY7"/>
<comment type="caution">
    <text evidence="10">The sequence shown here is derived from an EMBL/GenBank/DDBJ whole genome shotgun (WGS) entry which is preliminary data.</text>
</comment>
<name>A0A7W7MWY7_9ACTN</name>
<comment type="similarity">
    <text evidence="7">Belongs to the glycosyltransferase 87 family.</text>
</comment>
<feature type="transmembrane region" description="Helical" evidence="8">
    <location>
        <begin position="128"/>
        <end position="150"/>
    </location>
</feature>
<feature type="transmembrane region" description="Helical" evidence="8">
    <location>
        <begin position="93"/>
        <end position="122"/>
    </location>
</feature>
<evidence type="ECO:0000313" key="10">
    <source>
        <dbReference type="EMBL" id="MBB4773300.1"/>
    </source>
</evidence>
<proteinExistence type="inferred from homology"/>
<evidence type="ECO:0000313" key="12">
    <source>
        <dbReference type="Proteomes" id="UP001501427"/>
    </source>
</evidence>
<dbReference type="Pfam" id="PF09594">
    <property type="entry name" value="GT87"/>
    <property type="match status" value="1"/>
</dbReference>
<accession>A0A7W7MWY7</accession>
<evidence type="ECO:0000256" key="3">
    <source>
        <dbReference type="ARBA" id="ARBA00022679"/>
    </source>
</evidence>
<keyword evidence="2" id="KW-1003">Cell membrane</keyword>
<evidence type="ECO:0000256" key="8">
    <source>
        <dbReference type="SAM" id="Phobius"/>
    </source>
</evidence>
<dbReference type="GO" id="GO:0005886">
    <property type="term" value="C:plasma membrane"/>
    <property type="evidence" value="ECO:0007669"/>
    <property type="project" value="UniProtKB-SubCell"/>
</dbReference>
<reference evidence="9" key="3">
    <citation type="submission" date="2023-12" db="EMBL/GenBank/DDBJ databases">
        <authorList>
            <person name="Sun Q."/>
            <person name="Inoue M."/>
        </authorList>
    </citation>
    <scope>NUCLEOTIDE SEQUENCE</scope>
    <source>
        <strain evidence="9">JCM 10667</strain>
    </source>
</reference>
<reference evidence="10 11" key="2">
    <citation type="submission" date="2020-08" db="EMBL/GenBank/DDBJ databases">
        <title>Sequencing the genomes of 1000 actinobacteria strains.</title>
        <authorList>
            <person name="Klenk H.-P."/>
        </authorList>
    </citation>
    <scope>NUCLEOTIDE SEQUENCE [LARGE SCALE GENOMIC DNA]</scope>
    <source>
        <strain evidence="10 11">DSM 44772</strain>
    </source>
</reference>
<dbReference type="EMBL" id="BAAAHD010000027">
    <property type="protein sequence ID" value="GAA0569800.1"/>
    <property type="molecule type" value="Genomic_DNA"/>
</dbReference>
<keyword evidence="6 8" id="KW-0472">Membrane</keyword>
<feature type="transmembrane region" description="Helical" evidence="8">
    <location>
        <begin position="157"/>
        <end position="178"/>
    </location>
</feature>
<evidence type="ECO:0000256" key="1">
    <source>
        <dbReference type="ARBA" id="ARBA00004651"/>
    </source>
</evidence>
<keyword evidence="4 8" id="KW-0812">Transmembrane</keyword>
<dbReference type="Proteomes" id="UP001501427">
    <property type="component" value="Unassembled WGS sequence"/>
</dbReference>
<feature type="transmembrane region" description="Helical" evidence="8">
    <location>
        <begin position="336"/>
        <end position="356"/>
    </location>
</feature>
<sequence>MFAILLLPGYPIEAIIGDTGLYREWAEQIVTGRFPSGDDRWQYPPLAALMIVPPHLPGTVYGLWFMLAALLLDLLVLRLLLRFSGQAAGAWCWVAGLLLLGPVSYLRIDLLVTAVAVCALLVMSRSRAFGALVAAGTLIKAWPAVLLLSLPRGRASVRAVTASVLTGAGIAGLVSLLMDDPWSFVGGQGGRGIEIEAVAAMPFHVARHFGWPGSVEYRYGSWELLGPGVQVAGRLSMVLTAAGLALVGGIAWRRRPAAWDPAFGAEVALAATLLVVITSRVLSPQYMIWVIGVTAVCLVHRGARQGPVALLVLVAAGLTHLEFPVAWGAVRDGDPIALGVVAVRNLLLAGAAAVVVRGLWAGRGSGGEDAKVRPGRG</sequence>
<evidence type="ECO:0000256" key="4">
    <source>
        <dbReference type="ARBA" id="ARBA00022692"/>
    </source>
</evidence>
<feature type="transmembrane region" description="Helical" evidence="8">
    <location>
        <begin position="310"/>
        <end position="330"/>
    </location>
</feature>
<feature type="transmembrane region" description="Helical" evidence="8">
    <location>
        <begin position="263"/>
        <end position="280"/>
    </location>
</feature>
<evidence type="ECO:0000313" key="11">
    <source>
        <dbReference type="Proteomes" id="UP000549343"/>
    </source>
</evidence>
<dbReference type="EMBL" id="JACHMV010000001">
    <property type="protein sequence ID" value="MBB4773300.1"/>
    <property type="molecule type" value="Genomic_DNA"/>
</dbReference>
<evidence type="ECO:0000256" key="6">
    <source>
        <dbReference type="ARBA" id="ARBA00023136"/>
    </source>
</evidence>
<protein>
    <submittedName>
        <fullName evidence="9">Glycosyltransferase family 87 protein</fullName>
    </submittedName>
</protein>
<evidence type="ECO:0000256" key="2">
    <source>
        <dbReference type="ARBA" id="ARBA00022475"/>
    </source>
</evidence>
<keyword evidence="5 8" id="KW-1133">Transmembrane helix</keyword>